<comment type="caution">
    <text evidence="2">The sequence shown here is derived from an EMBL/GenBank/DDBJ whole genome shotgun (WGS) entry which is preliminary data.</text>
</comment>
<gene>
    <name evidence="2" type="ORF">RRG08_066269</name>
</gene>
<feature type="region of interest" description="Disordered" evidence="1">
    <location>
        <begin position="1"/>
        <end position="24"/>
    </location>
</feature>
<organism evidence="2 3">
    <name type="scientific">Elysia crispata</name>
    <name type="common">lettuce slug</name>
    <dbReference type="NCBI Taxonomy" id="231223"/>
    <lineage>
        <taxon>Eukaryota</taxon>
        <taxon>Metazoa</taxon>
        <taxon>Spiralia</taxon>
        <taxon>Lophotrochozoa</taxon>
        <taxon>Mollusca</taxon>
        <taxon>Gastropoda</taxon>
        <taxon>Heterobranchia</taxon>
        <taxon>Euthyneura</taxon>
        <taxon>Panpulmonata</taxon>
        <taxon>Sacoglossa</taxon>
        <taxon>Placobranchoidea</taxon>
        <taxon>Plakobranchidae</taxon>
        <taxon>Elysia</taxon>
    </lineage>
</organism>
<dbReference type="Proteomes" id="UP001283361">
    <property type="component" value="Unassembled WGS sequence"/>
</dbReference>
<evidence type="ECO:0000313" key="3">
    <source>
        <dbReference type="Proteomes" id="UP001283361"/>
    </source>
</evidence>
<protein>
    <submittedName>
        <fullName evidence="2">Uncharacterized protein</fullName>
    </submittedName>
</protein>
<accession>A0AAE1D288</accession>
<evidence type="ECO:0000313" key="2">
    <source>
        <dbReference type="EMBL" id="KAK3753074.1"/>
    </source>
</evidence>
<proteinExistence type="predicted"/>
<sequence length="94" mass="10915">MKNLTHLLNPPPKSLTQQEDPDGLAHLLSDPGHLYVCVYVRREDVALEGDQQECHRYNHRDQGYRLQREGQGHWSNTPVRCRGRGETEGEIFYT</sequence>
<reference evidence="2" key="1">
    <citation type="journal article" date="2023" name="G3 (Bethesda)">
        <title>A reference genome for the long-term kleptoplast-retaining sea slug Elysia crispata morphotype clarki.</title>
        <authorList>
            <person name="Eastman K.E."/>
            <person name="Pendleton A.L."/>
            <person name="Shaikh M.A."/>
            <person name="Suttiyut T."/>
            <person name="Ogas R."/>
            <person name="Tomko P."/>
            <person name="Gavelis G."/>
            <person name="Widhalm J.R."/>
            <person name="Wisecaver J.H."/>
        </authorList>
    </citation>
    <scope>NUCLEOTIDE SEQUENCE</scope>
    <source>
        <strain evidence="2">ECLA1</strain>
    </source>
</reference>
<name>A0AAE1D288_9GAST</name>
<dbReference type="AlphaFoldDB" id="A0AAE1D288"/>
<dbReference type="EMBL" id="JAWDGP010005722">
    <property type="protein sequence ID" value="KAK3753074.1"/>
    <property type="molecule type" value="Genomic_DNA"/>
</dbReference>
<keyword evidence="3" id="KW-1185">Reference proteome</keyword>
<evidence type="ECO:0000256" key="1">
    <source>
        <dbReference type="SAM" id="MobiDB-lite"/>
    </source>
</evidence>